<reference evidence="3" key="5">
    <citation type="submission" date="2025-09" db="UniProtKB">
        <authorList>
            <consortium name="Ensembl"/>
        </authorList>
    </citation>
    <scope>IDENTIFICATION</scope>
</reference>
<dbReference type="SMR" id="A0A1W2PNE7"/>
<feature type="compositionally biased region" description="Basic and acidic residues" evidence="2">
    <location>
        <begin position="22"/>
        <end position="36"/>
    </location>
</feature>
<reference evidence="3 4" key="3">
    <citation type="journal article" date="2004" name="Nature">
        <title>Finishing the euchromatic sequence of the human genome.</title>
        <authorList>
            <consortium name="International Human Genome Sequencing Consortium"/>
        </authorList>
    </citation>
    <scope>NUCLEOTIDE SEQUENCE [LARGE SCALE GENOMIC DNA]</scope>
</reference>
<sequence length="160" mass="18522">KTKPTNNRTKKAVKTVKKKDKGKSEDSEKKMSPEKEFKIKEDLDQVQKVARLEIENKVLQEQLKQALQEAEKAKHQLNYFLNQEKLLKSEGKTETTMQVGNSQTKVKGEDSKNIPLEKETRKSLVSDSGGQRTSDKIQEYPQMLIEFLKYFGKVSQTFRE</sequence>
<evidence type="ECO:0000256" key="1">
    <source>
        <dbReference type="SAM" id="Coils"/>
    </source>
</evidence>
<protein>
    <submittedName>
        <fullName evidence="3">Coiled-coil domain containing 7</fullName>
    </submittedName>
</protein>
<dbReference type="OrthoDB" id="9048348at2759"/>
<name>A0A1W2PNE7_HUMAN</name>
<feature type="compositionally biased region" description="Basic and acidic residues" evidence="2">
    <location>
        <begin position="106"/>
        <end position="124"/>
    </location>
</feature>
<dbReference type="ChiTaRS" id="CCDC7">
    <property type="organism name" value="human"/>
</dbReference>
<dbReference type="GeneTree" id="ENSGT00940000164808"/>
<gene>
    <name evidence="3" type="primary">CCDC7</name>
</gene>
<dbReference type="VEuPathDB" id="HostDB:ENSG00000216937"/>
<dbReference type="EMBL" id="AL356053">
    <property type="status" value="NOT_ANNOTATED_CDS"/>
    <property type="molecule type" value="Genomic_DNA"/>
</dbReference>
<proteinExistence type="evidence at protein level"/>
<dbReference type="ExpressionAtlas" id="A0A1W2PNE7">
    <property type="expression patterns" value="baseline and differential"/>
</dbReference>
<reference evidence="3 4" key="1">
    <citation type="journal article" date="2001" name="Nature">
        <title>Initial sequencing and analysis of the human genome.</title>
        <authorList>
            <consortium name="International Human Genome Sequencing Consortium"/>
            <person name="Lander E.S."/>
            <person name="Linton L.M."/>
            <person name="Birren B."/>
            <person name="Nusbaum C."/>
            <person name="Zody M.C."/>
            <person name="Baldwin J."/>
            <person name="Devon K."/>
            <person name="Dewar K."/>
            <person name="Doyle M."/>
            <person name="FitzHugh W."/>
            <person name="Funke R."/>
            <person name="Gage D."/>
            <person name="Harris K."/>
            <person name="Heaford A."/>
            <person name="Howland J."/>
            <person name="Kann L."/>
            <person name="Lehoczky J."/>
            <person name="LeVine R."/>
            <person name="McEwan P."/>
            <person name="McKernan K."/>
            <person name="Meldrim J."/>
            <person name="Mesirov J.P."/>
            <person name="Miranda C."/>
            <person name="Morris W."/>
            <person name="Naylor J."/>
            <person name="Raymond C."/>
            <person name="Rosetti M."/>
            <person name="Santos R."/>
            <person name="Sheridan A."/>
            <person name="Sougnez C."/>
            <person name="Stange-Thomann N."/>
            <person name="Stojanovic N."/>
            <person name="Subramanian A."/>
            <person name="Wyman D."/>
            <person name="Rogers J."/>
            <person name="Sulston J."/>
            <person name="Ainscough R."/>
            <person name="Beck S."/>
            <person name="Bentley D."/>
            <person name="Burton J."/>
            <person name="Clee C."/>
            <person name="Carter N."/>
            <person name="Coulson A."/>
            <person name="Deadman R."/>
            <person name="Deloukas P."/>
            <person name="Dunham A."/>
            <person name="Dunham I."/>
            <person name="Durbin R."/>
            <person name="French L."/>
            <person name="Grafham D."/>
            <person name="Gregory S."/>
            <person name="Hubbard T."/>
            <person name="Humphray S."/>
            <person name="Hunt A."/>
            <person name="Jones M."/>
            <person name="Lloyd C."/>
            <person name="McMurray A."/>
            <person name="Matthews L."/>
            <person name="Mercer S."/>
            <person name="Milne S."/>
            <person name="Mullikin J.C."/>
            <person name="Mungall A."/>
            <person name="Plumb R."/>
            <person name="Ross M."/>
            <person name="Shownkeen R."/>
            <person name="Sims S."/>
            <person name="Waterston R.H."/>
            <person name="Wilson R.K."/>
            <person name="Hillier L.W."/>
            <person name="McPherson J.D."/>
            <person name="Marra M.A."/>
            <person name="Mardis E.R."/>
            <person name="Fulton L.A."/>
            <person name="Chinwalla A.T."/>
            <person name="Pepin K.H."/>
            <person name="Gish W.R."/>
            <person name="Chissoe S.L."/>
            <person name="Wendl M.C."/>
            <person name="Delehaunty K.D."/>
            <person name="Miner T.L."/>
            <person name="Delehaunty A."/>
            <person name="Kramer J.B."/>
            <person name="Cook L.L."/>
            <person name="Fulton R.S."/>
            <person name="Johnson D.L."/>
            <person name="Minx P.J."/>
            <person name="Clifton S.W."/>
            <person name="Hawkins T."/>
            <person name="Branscomb E."/>
            <person name="Predki P."/>
            <person name="Richardson P."/>
            <person name="Wenning S."/>
            <person name="Slezak T."/>
            <person name="Doggett N."/>
            <person name="Cheng J.F."/>
            <person name="Olsen A."/>
            <person name="Lucas S."/>
            <person name="Elkin C."/>
            <person name="Uberbacher E."/>
            <person name="Frazier M."/>
            <person name="Gibbs R.A."/>
            <person name="Muzny D.M."/>
            <person name="Scherer S.E."/>
            <person name="Bouck J.B."/>
            <person name="Sodergren E.J."/>
            <person name="Worley K.C."/>
            <person name="Rives C.M."/>
            <person name="Gorrell J.H."/>
            <person name="Metzker M.L."/>
            <person name="Naylor S.L."/>
            <person name="Kucherlapati R.S."/>
            <person name="Nelson D.L."/>
            <person name="Weinstock G.M."/>
            <person name="Sakaki Y."/>
            <person name="Fujiyama A."/>
            <person name="Hattori M."/>
            <person name="Yada T."/>
            <person name="Toyoda A."/>
            <person name="Itoh T."/>
            <person name="Kawagoe C."/>
            <person name="Watanabe H."/>
            <person name="Totoki Y."/>
            <person name="Taylor T."/>
            <person name="Weissenbach J."/>
            <person name="Heilig R."/>
            <person name="Saurin W."/>
            <person name="Artiguenave F."/>
            <person name="Brottier P."/>
            <person name="Bruls T."/>
            <person name="Pelletier E."/>
            <person name="Robert C."/>
            <person name="Wincker P."/>
            <person name="Smith D.R."/>
            <person name="Doucette-Stamm L."/>
            <person name="Rubenfield M."/>
            <person name="Weinstock K."/>
            <person name="Lee H.M."/>
            <person name="Dubois J."/>
            <person name="Rosenthal A."/>
            <person name="Platzer M."/>
            <person name="Nyakatura G."/>
            <person name="Taudien S."/>
            <person name="Rump A."/>
            <person name="Yang H."/>
            <person name="Yu J."/>
            <person name="Wang J."/>
            <person name="Huang G."/>
            <person name="Gu J."/>
            <person name="Hood L."/>
            <person name="Rowen L."/>
            <person name="Madan A."/>
            <person name="Qin S."/>
            <person name="Davis R.W."/>
            <person name="Federspiel N.A."/>
            <person name="Abola A.P."/>
            <person name="Proctor M.J."/>
            <person name="Myers R.M."/>
            <person name="Schmutz J."/>
            <person name="Dickson M."/>
            <person name="Grimwood J."/>
            <person name="Cox D.R."/>
            <person name="Olson M.V."/>
            <person name="Kaul R."/>
            <person name="Raymond C."/>
            <person name="Shimizu N."/>
            <person name="Kawasaki K."/>
            <person name="Minoshima S."/>
            <person name="Evans G.A."/>
            <person name="Athanasiou M."/>
            <person name="Schultz R."/>
            <person name="Roe B.A."/>
            <person name="Chen F."/>
            <person name="Pan H."/>
            <person name="Ramser J."/>
            <person name="Lehrach H."/>
            <person name="Reinhardt R."/>
            <person name="McCombie W.R."/>
            <person name="de la Bastide M."/>
            <person name="Dedhia N."/>
            <person name="Blocker H."/>
            <person name="Hornischer K."/>
            <person name="Nordsiek G."/>
            <person name="Agarwala R."/>
            <person name="Aravind L."/>
            <person name="Bailey J.A."/>
            <person name="Bateman A."/>
            <person name="Batzoglou S."/>
            <person name="Birney E."/>
            <person name="Bork P."/>
            <person name="Brown D.G."/>
            <person name="Burge C.B."/>
            <person name="Cerutti L."/>
            <person name="Chen H.C."/>
            <person name="Church D."/>
            <person name="Clamp M."/>
            <person name="Copley R.R."/>
            <person name="Doerks T."/>
            <person name="Eddy S.R."/>
            <person name="Eichler E.E."/>
            <person name="Furey T.S."/>
            <person name="Galagan J."/>
            <person name="Gilbert J.G."/>
            <person name="Harmon C."/>
            <person name="Hayashizaki Y."/>
            <person name="Haussler D."/>
            <person name="Hermjakob H."/>
            <person name="Hokamp K."/>
            <person name="Jang W."/>
            <person name="Johnson L.S."/>
            <person name="Jones T.A."/>
            <person name="Kasif S."/>
            <person name="Kaspryzk A."/>
            <person name="Kennedy S."/>
            <person name="Kent W.J."/>
            <person name="Kitts P."/>
            <person name="Koonin E.V."/>
            <person name="Korf I."/>
            <person name="Kulp D."/>
            <person name="Lancet D."/>
            <person name="Lowe T.M."/>
            <person name="McLysaght A."/>
            <person name="Mikkelsen T."/>
            <person name="Moran J.V."/>
            <person name="Mulder N."/>
            <person name="Pollara V.J."/>
            <person name="Ponting C.P."/>
            <person name="Schuler G."/>
            <person name="Schultz J."/>
            <person name="Slater G."/>
            <person name="Smit A.F."/>
            <person name="Stupka E."/>
            <person name="Szustakowski J."/>
            <person name="Thierry-Mieg D."/>
            <person name="Thierry-Mieg J."/>
            <person name="Wagner L."/>
            <person name="Wallis J."/>
            <person name="Wheeler R."/>
            <person name="Williams A."/>
            <person name="Wolf Y.I."/>
            <person name="Wolfe K.H."/>
            <person name="Yang S.P."/>
            <person name="Yeh R.F."/>
            <person name="Collins F."/>
            <person name="Guyer M.S."/>
            <person name="Peterson J."/>
            <person name="Felsenfeld A."/>
            <person name="Wetterstrand K.A."/>
            <person name="Patrinos A."/>
            <person name="Morgan M.J."/>
            <person name="de Jong P."/>
            <person name="Catanese J.J."/>
            <person name="Osoegawa K."/>
            <person name="Shizuya H."/>
            <person name="Choi S."/>
            <person name="Chen Y.J."/>
        </authorList>
    </citation>
    <scope>NUCLEOTIDE SEQUENCE [LARGE SCALE GENOMIC DNA]</scope>
</reference>
<dbReference type="Antibodypedia" id="80107">
    <property type="antibodies" value="73 antibodies from 20 providers"/>
</dbReference>
<evidence type="ECO:0007829" key="6">
    <source>
        <dbReference type="ProteomicsDB" id="A0A1W2PNE7"/>
    </source>
</evidence>
<feature type="region of interest" description="Disordered" evidence="2">
    <location>
        <begin position="90"/>
        <end position="136"/>
    </location>
</feature>
<keyword evidence="1" id="KW-0175">Coiled coil</keyword>
<reference evidence="3" key="2">
    <citation type="journal article" date="2004" name="Nature">
        <title>The DNA sequence and comparative analysis of human chromosome 10.</title>
        <authorList>
            <person name="Deloukas P."/>
            <person name="Earthrowl M.E."/>
            <person name="Grafham D.V."/>
            <person name="Rubenfield M."/>
            <person name="French L."/>
            <person name="Steward C.A."/>
            <person name="Sims S.K."/>
            <person name="Jones M.C."/>
            <person name="Searle S."/>
            <person name="Scott C."/>
            <person name="Howe K."/>
            <person name="Hunt S.E."/>
            <person name="Andrews T.D."/>
            <person name="Gilbert J.G."/>
            <person name="Swarbreck D."/>
            <person name="Ashurst J.L."/>
            <person name="Taylor A."/>
            <person name="Battles J."/>
            <person name="Bird C.P."/>
            <person name="Ainscough R."/>
            <person name="Almeida J.P."/>
            <person name="Ashwell R.I."/>
            <person name="Ambrose K.D."/>
            <person name="Babbage A.K."/>
            <person name="Bagguley C.L."/>
            <person name="Bailey J."/>
            <person name="Banerjee R."/>
            <person name="Bates K."/>
            <person name="Beasley H."/>
            <person name="Bray-Allen S."/>
            <person name="Brown A.J."/>
            <person name="Brown J.Y."/>
            <person name="Burford D.C."/>
            <person name="Burrill W."/>
            <person name="Burton J."/>
            <person name="Cahill P."/>
            <person name="Camire D."/>
            <person name="Carter N.P."/>
            <person name="Chapman J.C."/>
            <person name="Clark S.Y."/>
            <person name="Clarke G."/>
            <person name="Clee C.M."/>
            <person name="Clegg S."/>
            <person name="Corby N."/>
            <person name="Coulson A."/>
            <person name="Dhami P."/>
            <person name="Dutta I."/>
            <person name="Dunn M."/>
            <person name="Faulkner L."/>
            <person name="Frankish A."/>
            <person name="Frankland J.A."/>
            <person name="Garner P."/>
            <person name="Garnett J."/>
            <person name="Gribble S."/>
            <person name="Griffiths C."/>
            <person name="Grocock R."/>
            <person name="Gustafson E."/>
            <person name="Hammond S."/>
            <person name="Harley J.L."/>
            <person name="Hart E."/>
            <person name="Heath P.D."/>
            <person name="Ho T.P."/>
            <person name="Hopkins B."/>
            <person name="Horne J."/>
            <person name="Howden P.J."/>
            <person name="Huckle E."/>
            <person name="Hynds C."/>
            <person name="Johnson C."/>
            <person name="Johnson D."/>
            <person name="Kana A."/>
            <person name="Kay M."/>
            <person name="Kimberley A.M."/>
            <person name="Kershaw J.K."/>
            <person name="Kokkinaki M."/>
            <person name="Laird G.K."/>
            <person name="Lawlor S."/>
            <person name="Lee H.M."/>
            <person name="Leongamornlert D.A."/>
            <person name="Laird G."/>
            <person name="Lloyd C."/>
            <person name="Lloyd D.M."/>
            <person name="Loveland J."/>
            <person name="Lovell J."/>
            <person name="McLaren S."/>
            <person name="McLay K.E."/>
            <person name="McMurray A."/>
            <person name="Mashreghi-Mohammadi M."/>
            <person name="Matthews L."/>
            <person name="Milne S."/>
            <person name="Nickerson T."/>
            <person name="Nguyen M."/>
            <person name="Overton-Larty E."/>
            <person name="Palmer S.A."/>
            <person name="Pearce A.V."/>
            <person name="Peck A.I."/>
            <person name="Pelan S."/>
            <person name="Phillimore B."/>
            <person name="Porter K."/>
            <person name="Rice C.M."/>
            <person name="Rogosin A."/>
            <person name="Ross M.T."/>
            <person name="Sarafidou T."/>
            <person name="Sehra H.K."/>
            <person name="Shownkeen R."/>
            <person name="Skuce C.D."/>
            <person name="Smith M."/>
            <person name="Standring L."/>
            <person name="Sycamore N."/>
            <person name="Tester J."/>
            <person name="Thorpe A."/>
            <person name="Torcasso W."/>
            <person name="Tracey A."/>
            <person name="Tromans A."/>
            <person name="Tsolas J."/>
            <person name="Wall M."/>
            <person name="Walsh J."/>
            <person name="Wang H."/>
            <person name="Weinstock K."/>
            <person name="West A.P."/>
            <person name="Willey D.L."/>
            <person name="Whitehead S.L."/>
            <person name="Wilming L."/>
            <person name="Wray P.W."/>
            <person name="Young L."/>
            <person name="Chen Y."/>
            <person name="Lovering R.C."/>
            <person name="Moschonas N.K."/>
            <person name="Siebert R."/>
            <person name="Fechtel K."/>
            <person name="Bentley D."/>
            <person name="Durbin R."/>
            <person name="Hubbard T."/>
            <person name="Doucette-Stamm L."/>
            <person name="Beck S."/>
            <person name="Smith D.R."/>
            <person name="Rogers J."/>
        </authorList>
    </citation>
    <scope>NUCLEOTIDE SEQUENCE [LARGE SCALE GENOMIC DNA]</scope>
</reference>
<evidence type="ECO:0007829" key="5">
    <source>
        <dbReference type="PeptideAtlas" id="A0A1W2PNE7"/>
    </source>
</evidence>
<dbReference type="Bgee" id="ENSG00000216937">
    <property type="expression patterns" value="Expressed in calcaneal tendon and 124 other cell types or tissues"/>
</dbReference>
<dbReference type="EMBL" id="AL354750">
    <property type="status" value="NOT_ANNOTATED_CDS"/>
    <property type="molecule type" value="Genomic_DNA"/>
</dbReference>
<reference evidence="3" key="4">
    <citation type="submission" date="2025-08" db="UniProtKB">
        <authorList>
            <consortium name="Ensembl"/>
        </authorList>
    </citation>
    <scope>IDENTIFICATION</scope>
</reference>
<accession>A0A1W2PNE7</accession>
<dbReference type="OpenTargets" id="ENSG00000216937"/>
<feature type="compositionally biased region" description="Polar residues" evidence="2">
    <location>
        <begin position="94"/>
        <end position="105"/>
    </location>
</feature>
<dbReference type="Proteomes" id="UP000005640">
    <property type="component" value="Chromosome 10"/>
</dbReference>
<dbReference type="EMBL" id="AL391839">
    <property type="status" value="NOT_ANNOTATED_CDS"/>
    <property type="molecule type" value="Genomic_DNA"/>
</dbReference>
<feature type="non-terminal residue" evidence="3">
    <location>
        <position position="160"/>
    </location>
</feature>
<dbReference type="Ensembl" id="ENST00000639041.1">
    <property type="protein sequence ID" value="ENSP00000490962.1"/>
    <property type="gene ID" value="ENSG00000216937.14"/>
</dbReference>
<dbReference type="MassIVE" id="A0A1W2PNE7"/>
<dbReference type="EMBL" id="AL591850">
    <property type="status" value="NOT_ANNOTATED_CDS"/>
    <property type="molecule type" value="Genomic_DNA"/>
</dbReference>
<feature type="region of interest" description="Disordered" evidence="2">
    <location>
        <begin position="1"/>
        <end position="36"/>
    </location>
</feature>
<dbReference type="HGNC" id="HGNC:26533">
    <property type="gene designation" value="CCDC7"/>
</dbReference>
<feature type="compositionally biased region" description="Basic residues" evidence="2">
    <location>
        <begin position="1"/>
        <end position="21"/>
    </location>
</feature>
<keyword evidence="4" id="KW-1185">Reference proteome</keyword>
<feature type="coiled-coil region" evidence="1">
    <location>
        <begin position="49"/>
        <end position="83"/>
    </location>
</feature>
<dbReference type="AlphaFoldDB" id="A0A1W2PNE7"/>
<dbReference type="PANTHER" id="PTHR22035">
    <property type="entry name" value="COILED-COIL DOMAIN-CONTAINING PROTEIN 7"/>
    <property type="match status" value="1"/>
</dbReference>
<evidence type="ECO:0000313" key="4">
    <source>
        <dbReference type="Proteomes" id="UP000005640"/>
    </source>
</evidence>
<evidence type="ECO:0000256" key="2">
    <source>
        <dbReference type="SAM" id="MobiDB-lite"/>
    </source>
</evidence>
<dbReference type="PANTHER" id="PTHR22035:SF4">
    <property type="entry name" value="COILED-COIL DOMAIN-CONTAINING PROTEIN 7"/>
    <property type="match status" value="1"/>
</dbReference>
<evidence type="ECO:0000313" key="3">
    <source>
        <dbReference type="Ensembl" id="ENSP00000490962.1"/>
    </source>
</evidence>
<dbReference type="EMBL" id="AL365203">
    <property type="status" value="NOT_ANNOTATED_CDS"/>
    <property type="molecule type" value="Genomic_DNA"/>
</dbReference>
<feature type="non-terminal residue" evidence="3">
    <location>
        <position position="1"/>
    </location>
</feature>
<organism evidence="3 4">
    <name type="scientific">Homo sapiens</name>
    <name type="common">Human</name>
    <dbReference type="NCBI Taxonomy" id="9606"/>
    <lineage>
        <taxon>Eukaryota</taxon>
        <taxon>Metazoa</taxon>
        <taxon>Chordata</taxon>
        <taxon>Craniata</taxon>
        <taxon>Vertebrata</taxon>
        <taxon>Euteleostomi</taxon>
        <taxon>Mammalia</taxon>
        <taxon>Eutheria</taxon>
        <taxon>Euarchontoglires</taxon>
        <taxon>Primates</taxon>
        <taxon>Haplorrhini</taxon>
        <taxon>Catarrhini</taxon>
        <taxon>Hominidae</taxon>
        <taxon>Homo</taxon>
    </lineage>
</organism>
<dbReference type="InterPro" id="IPR029272">
    <property type="entry name" value="CCDC7"/>
</dbReference>
<keyword evidence="5 6" id="KW-1267">Proteomics identification</keyword>